<keyword evidence="2" id="KW-1185">Reference proteome</keyword>
<gene>
    <name evidence="1" type="ORF">AWM70_19440</name>
</gene>
<proteinExistence type="predicted"/>
<dbReference type="STRING" id="1462996.AWM70_19440"/>
<dbReference type="AlphaFoldDB" id="A0A1B1N4Y2"/>
<sequence length="61" mass="7072">MNYQAFKNNSSKEYLGFCEQKGFIYSVQLDERRFAVVALQNGQVTMLIQFTAQPCTVRMEV</sequence>
<evidence type="ECO:0000313" key="1">
    <source>
        <dbReference type="EMBL" id="ANS76479.1"/>
    </source>
</evidence>
<reference evidence="1 2" key="1">
    <citation type="submission" date="2016-01" db="EMBL/GenBank/DDBJ databases">
        <title>Complete Genome Sequence of Paenibacillus yonginensis DCY84, a novel Plant Growth-Promoting Bacteria with Elicitation of Induced Systemic Resistance.</title>
        <authorList>
            <person name="Kim Y.J."/>
            <person name="Yang D.C."/>
            <person name="Sukweenadhi J."/>
        </authorList>
    </citation>
    <scope>NUCLEOTIDE SEQUENCE [LARGE SCALE GENOMIC DNA]</scope>
    <source>
        <strain evidence="1 2">DCY84</strain>
    </source>
</reference>
<dbReference type="EMBL" id="CP014167">
    <property type="protein sequence ID" value="ANS76479.1"/>
    <property type="molecule type" value="Genomic_DNA"/>
</dbReference>
<dbReference type="Proteomes" id="UP000092573">
    <property type="component" value="Chromosome"/>
</dbReference>
<name>A0A1B1N4Y2_9BACL</name>
<protein>
    <submittedName>
        <fullName evidence="1">Uncharacterized protein</fullName>
    </submittedName>
</protein>
<accession>A0A1B1N4Y2</accession>
<dbReference type="OrthoDB" id="2630961at2"/>
<dbReference type="KEGG" id="pyg:AWM70_19440"/>
<organism evidence="1 2">
    <name type="scientific">Paenibacillus yonginensis</name>
    <dbReference type="NCBI Taxonomy" id="1462996"/>
    <lineage>
        <taxon>Bacteria</taxon>
        <taxon>Bacillati</taxon>
        <taxon>Bacillota</taxon>
        <taxon>Bacilli</taxon>
        <taxon>Bacillales</taxon>
        <taxon>Paenibacillaceae</taxon>
        <taxon>Paenibacillus</taxon>
    </lineage>
</organism>
<evidence type="ECO:0000313" key="2">
    <source>
        <dbReference type="Proteomes" id="UP000092573"/>
    </source>
</evidence>